<protein>
    <submittedName>
        <fullName evidence="2">PmoA family protein</fullName>
    </submittedName>
</protein>
<sequence length="347" mass="38990">MKKPLLFFVMLLLQGSLLAQKKGDGFRFIDHMNEKQIDVTYDGKLLTSYYYADSVMKPVLYPINSLGGVTVTRGFPLAPRPGERVDHPHHIGLWMNYEYVNGLDFWNNSTAIPFKERAHYGSIVHQSVLKNTTGKNSADLEVSAHWVDRSGKTLLNEVTHYTFRVDDDNFIIDRSSTLTAVVPTVAFNDVKDGFLGIRVARQLEHPSTEPEIFVDNKGNYTSVPAINNDGITGEYLSSEGKKGNDVWGTRGTWTSLRGKINRVPVSITIFDHPKNVGYPTYWHARGYGLFAANPLGQAVFSKGTEKLNFALKKDESTTFRYRVVIRSGSELSTEAIQKLSKDFSKVK</sequence>
<name>A0ABS1KPU5_9BACT</name>
<organism evidence="2 3">
    <name type="scientific">Chryseolinea lacunae</name>
    <dbReference type="NCBI Taxonomy" id="2801331"/>
    <lineage>
        <taxon>Bacteria</taxon>
        <taxon>Pseudomonadati</taxon>
        <taxon>Bacteroidota</taxon>
        <taxon>Cytophagia</taxon>
        <taxon>Cytophagales</taxon>
        <taxon>Fulvivirgaceae</taxon>
        <taxon>Chryseolinea</taxon>
    </lineage>
</organism>
<gene>
    <name evidence="2" type="ORF">JI741_09710</name>
</gene>
<evidence type="ECO:0000256" key="1">
    <source>
        <dbReference type="SAM" id="SignalP"/>
    </source>
</evidence>
<proteinExistence type="predicted"/>
<dbReference type="Pfam" id="PF14100">
    <property type="entry name" value="DUF6807"/>
    <property type="match status" value="1"/>
</dbReference>
<reference evidence="2 3" key="1">
    <citation type="submission" date="2021-01" db="EMBL/GenBank/DDBJ databases">
        <title>Chryseolinea sp. Jin1 Genome sequencing and assembly.</title>
        <authorList>
            <person name="Kim I."/>
        </authorList>
    </citation>
    <scope>NUCLEOTIDE SEQUENCE [LARGE SCALE GENOMIC DNA]</scope>
    <source>
        <strain evidence="2 3">Jin1</strain>
    </source>
</reference>
<accession>A0ABS1KPU5</accession>
<keyword evidence="1" id="KW-0732">Signal</keyword>
<comment type="caution">
    <text evidence="2">The sequence shown here is derived from an EMBL/GenBank/DDBJ whole genome shotgun (WGS) entry which is preliminary data.</text>
</comment>
<feature type="signal peptide" evidence="1">
    <location>
        <begin position="1"/>
        <end position="19"/>
    </location>
</feature>
<dbReference type="InterPro" id="IPR029475">
    <property type="entry name" value="DUF6807"/>
</dbReference>
<evidence type="ECO:0000313" key="2">
    <source>
        <dbReference type="EMBL" id="MBL0741494.1"/>
    </source>
</evidence>
<keyword evidence="3" id="KW-1185">Reference proteome</keyword>
<dbReference type="RefSeq" id="WP_202008873.1">
    <property type="nucleotide sequence ID" value="NZ_JAERRB010000003.1"/>
</dbReference>
<evidence type="ECO:0000313" key="3">
    <source>
        <dbReference type="Proteomes" id="UP000613030"/>
    </source>
</evidence>
<dbReference type="Proteomes" id="UP000613030">
    <property type="component" value="Unassembled WGS sequence"/>
</dbReference>
<feature type="chain" id="PRO_5045638868" evidence="1">
    <location>
        <begin position="20"/>
        <end position="347"/>
    </location>
</feature>
<dbReference type="EMBL" id="JAERRB010000003">
    <property type="protein sequence ID" value="MBL0741494.1"/>
    <property type="molecule type" value="Genomic_DNA"/>
</dbReference>